<dbReference type="Gene3D" id="1.25.40.10">
    <property type="entry name" value="Tetratricopeptide repeat domain"/>
    <property type="match status" value="1"/>
</dbReference>
<organism evidence="2 3">
    <name type="scientific">Nocardioides koreensis</name>
    <dbReference type="NCBI Taxonomy" id="433651"/>
    <lineage>
        <taxon>Bacteria</taxon>
        <taxon>Bacillati</taxon>
        <taxon>Actinomycetota</taxon>
        <taxon>Actinomycetes</taxon>
        <taxon>Propionibacteriales</taxon>
        <taxon>Nocardioidaceae</taxon>
        <taxon>Nocardioides</taxon>
    </lineage>
</organism>
<dbReference type="Pfam" id="PF03704">
    <property type="entry name" value="BTAD"/>
    <property type="match status" value="1"/>
</dbReference>
<dbReference type="PANTHER" id="PTHR35807">
    <property type="entry name" value="TRANSCRIPTIONAL REGULATOR REDD-RELATED"/>
    <property type="match status" value="1"/>
</dbReference>
<dbReference type="RefSeq" id="WP_344150967.1">
    <property type="nucleotide sequence ID" value="NZ_BAAAQR010000005.1"/>
</dbReference>
<dbReference type="EMBL" id="BAAAQR010000005">
    <property type="protein sequence ID" value="GAA2145452.1"/>
    <property type="molecule type" value="Genomic_DNA"/>
</dbReference>
<evidence type="ECO:0000259" key="1">
    <source>
        <dbReference type="SMART" id="SM01043"/>
    </source>
</evidence>
<sequence length="1028" mass="109539">MDVDVRLLDGFSVRLDGVPVDGAAWHRRKSAELIQLLALTPGARLHRERVMHALWPDLPLDQALPRLHKAAHFARKALGPAPGVLELRHDVVTLAAGHRLRVDAVEFEAAARRALDQRPPDSRACARLVGDQPPRLLPDSLEEWVEDHRERHQALVAELLAAAGLWEELLRLDPVNEAAHLGLLRSALRRGDRAAGLRAFSSMERVLAEELQVAPGSGALALRDALLALDTRDEELAPARLGVPPANALFERSRELESLRACVSAASESGRGTVVLVSGEAGVGKSALVRAFIDGLAADVTVHVGGCDDLVAPRSLGPFQDMAAEPAARDSGLRAVVEAGTMPEVLPALLAFLGRGPSVAVVEDLHWADDATLDAMRYLARRVANIPVVLVATFRSSGLAGDHPLTRLLGTLLGEHVVRLPLGALSVAAVRDLGGFSDDEAAEVHRITGGNPFFVTEVVAAGVDAVPVTVRDAVLGRIAVLQPEVRELLRKLSVVPGTAERWLAEALTSGSETLVEAEASGVLLGDPDGLSFRHELARRAVESSLTATERRAAHREVLDVLLDVPGASRARLVHHAALGGRDEELVTIGPEAAAEAARQGAHRQCAEILRLVLESSHTLPDHLTARLWWERSYSSYVVNRFEAAFTCAETAVTLADRAGDRSVLMDALPVLARAAMFARGPEEARRAAQRAVDVSRREGDRARLAAALTELARAHSNLPSVSVVAQPSTVSEQAAIEALAIALDLERPELVARSLCYRGEARMSRGDLSGFEDLEQAVELAVSDPRIETRVRCLVNAAGSAFRAGRPVDVERLVATGLTLAEECEFFAGRYRLRLTRAAARASSGAWDSAVDELEELLREPGEPGIMAPLARSILARLLARRGEPQAGAILAAAAADRRRTQSPFVTGVLEVAAAELGWLDGSLAEATPAVTDALRRVTAEGYAGVAAELTAYLRRADVPIAAPPDPPGPWAPTLAGHTAEAAAAWARIGERYERAVVLAGAADPAQRDEGRKTLVDLGAVATIPAVE</sequence>
<dbReference type="SUPFAM" id="SSF52540">
    <property type="entry name" value="P-loop containing nucleoside triphosphate hydrolases"/>
    <property type="match status" value="1"/>
</dbReference>
<dbReference type="InterPro" id="IPR005158">
    <property type="entry name" value="BTAD"/>
</dbReference>
<keyword evidence="3" id="KW-1185">Reference proteome</keyword>
<dbReference type="SMART" id="SM01043">
    <property type="entry name" value="BTAD"/>
    <property type="match status" value="1"/>
</dbReference>
<gene>
    <name evidence="2" type="ORF">GCM10009844_20160</name>
</gene>
<dbReference type="InterPro" id="IPR051677">
    <property type="entry name" value="AfsR-DnrI-RedD_regulator"/>
</dbReference>
<dbReference type="Proteomes" id="UP001501771">
    <property type="component" value="Unassembled WGS sequence"/>
</dbReference>
<reference evidence="3" key="1">
    <citation type="journal article" date="2019" name="Int. J. Syst. Evol. Microbiol.">
        <title>The Global Catalogue of Microorganisms (GCM) 10K type strain sequencing project: providing services to taxonomists for standard genome sequencing and annotation.</title>
        <authorList>
            <consortium name="The Broad Institute Genomics Platform"/>
            <consortium name="The Broad Institute Genome Sequencing Center for Infectious Disease"/>
            <person name="Wu L."/>
            <person name="Ma J."/>
        </authorList>
    </citation>
    <scope>NUCLEOTIDE SEQUENCE [LARGE SCALE GENOMIC DNA]</scope>
    <source>
        <strain evidence="3">JCM 16022</strain>
    </source>
</reference>
<dbReference type="SUPFAM" id="SSF48452">
    <property type="entry name" value="TPR-like"/>
    <property type="match status" value="1"/>
</dbReference>
<evidence type="ECO:0000313" key="3">
    <source>
        <dbReference type="Proteomes" id="UP001501771"/>
    </source>
</evidence>
<protein>
    <recommendedName>
        <fullName evidence="1">Bacterial transcriptional activator domain-containing protein</fullName>
    </recommendedName>
</protein>
<dbReference type="Gene3D" id="3.40.50.300">
    <property type="entry name" value="P-loop containing nucleotide triphosphate hydrolases"/>
    <property type="match status" value="1"/>
</dbReference>
<accession>A0ABP5LDI8</accession>
<feature type="domain" description="Bacterial transcriptional activator" evidence="1">
    <location>
        <begin position="102"/>
        <end position="227"/>
    </location>
</feature>
<evidence type="ECO:0000313" key="2">
    <source>
        <dbReference type="EMBL" id="GAA2145452.1"/>
    </source>
</evidence>
<dbReference type="InterPro" id="IPR011990">
    <property type="entry name" value="TPR-like_helical_dom_sf"/>
</dbReference>
<dbReference type="InterPro" id="IPR041664">
    <property type="entry name" value="AAA_16"/>
</dbReference>
<dbReference type="Gene3D" id="1.10.10.10">
    <property type="entry name" value="Winged helix-like DNA-binding domain superfamily/Winged helix DNA-binding domain"/>
    <property type="match status" value="1"/>
</dbReference>
<dbReference type="InterPro" id="IPR036388">
    <property type="entry name" value="WH-like_DNA-bd_sf"/>
</dbReference>
<comment type="caution">
    <text evidence="2">The sequence shown here is derived from an EMBL/GenBank/DDBJ whole genome shotgun (WGS) entry which is preliminary data.</text>
</comment>
<dbReference type="InterPro" id="IPR027417">
    <property type="entry name" value="P-loop_NTPase"/>
</dbReference>
<proteinExistence type="predicted"/>
<name>A0ABP5LDI8_9ACTN</name>
<dbReference type="Pfam" id="PF13191">
    <property type="entry name" value="AAA_16"/>
    <property type="match status" value="1"/>
</dbReference>